<proteinExistence type="predicted"/>
<reference evidence="2" key="1">
    <citation type="submission" date="2023-11" db="EMBL/GenBank/DDBJ databases">
        <title>Genome assemblies of two species of porcelain crab, Petrolisthes cinctipes and Petrolisthes manimaculis (Anomura: Porcellanidae).</title>
        <authorList>
            <person name="Angst P."/>
        </authorList>
    </citation>
    <scope>NUCLEOTIDE SEQUENCE</scope>
    <source>
        <strain evidence="2">PB745_02</strain>
        <tissue evidence="2">Gill</tissue>
    </source>
</reference>
<feature type="compositionally biased region" description="Pro residues" evidence="1">
    <location>
        <begin position="228"/>
        <end position="240"/>
    </location>
</feature>
<name>A0AAE1UCI4_9EUCA</name>
<feature type="region of interest" description="Disordered" evidence="1">
    <location>
        <begin position="198"/>
        <end position="310"/>
    </location>
</feature>
<sequence length="378" mass="41120">MRAAVTREAELETIVTDLLKGTRLHLVLNDLVTEDGEVECCGTGLVLEAGSPTLSTVLTNVVQQGGWVVVQGAESRVVLPTLLEAITSLDSPDIKVHDDFRLVVTVGLGRAAPSDLTLLARPLYATPSPTLPSTLTAAAAIMDSYYYRHHLWQVAAVHTIITVTRQWCSYTSTITTQITPPLHHPGTPDTHITTVNHIASQPTSPTPTQPTHSPDTHTIIQPTSSSPRRPPSSSSPPNPPTKTQGGSGEESKVEEERDDHGEEQIDDEMGENWEGVRRGESGMEKEVKETNEGELKEEFGKDTESDKDESIQDTCIHPVDKTVKKSARSLTAVGGMKDSSLEGHTSLEHLSLTYNCLAKLSLERVLDDSTVTMYVVHR</sequence>
<evidence type="ECO:0000313" key="2">
    <source>
        <dbReference type="EMBL" id="KAK4313714.1"/>
    </source>
</evidence>
<keyword evidence="3" id="KW-1185">Reference proteome</keyword>
<dbReference type="EMBL" id="JAWZYT010001275">
    <property type="protein sequence ID" value="KAK4313714.1"/>
    <property type="molecule type" value="Genomic_DNA"/>
</dbReference>
<protein>
    <submittedName>
        <fullName evidence="2">Uncharacterized protein</fullName>
    </submittedName>
</protein>
<evidence type="ECO:0000313" key="3">
    <source>
        <dbReference type="Proteomes" id="UP001292094"/>
    </source>
</evidence>
<dbReference type="Proteomes" id="UP001292094">
    <property type="component" value="Unassembled WGS sequence"/>
</dbReference>
<organism evidence="2 3">
    <name type="scientific">Petrolisthes manimaculis</name>
    <dbReference type="NCBI Taxonomy" id="1843537"/>
    <lineage>
        <taxon>Eukaryota</taxon>
        <taxon>Metazoa</taxon>
        <taxon>Ecdysozoa</taxon>
        <taxon>Arthropoda</taxon>
        <taxon>Crustacea</taxon>
        <taxon>Multicrustacea</taxon>
        <taxon>Malacostraca</taxon>
        <taxon>Eumalacostraca</taxon>
        <taxon>Eucarida</taxon>
        <taxon>Decapoda</taxon>
        <taxon>Pleocyemata</taxon>
        <taxon>Anomura</taxon>
        <taxon>Galatheoidea</taxon>
        <taxon>Porcellanidae</taxon>
        <taxon>Petrolisthes</taxon>
    </lineage>
</organism>
<accession>A0AAE1UCI4</accession>
<evidence type="ECO:0000256" key="1">
    <source>
        <dbReference type="SAM" id="MobiDB-lite"/>
    </source>
</evidence>
<feature type="compositionally biased region" description="Basic and acidic residues" evidence="1">
    <location>
        <begin position="274"/>
        <end position="310"/>
    </location>
</feature>
<feature type="compositionally biased region" description="Low complexity" evidence="1">
    <location>
        <begin position="209"/>
        <end position="227"/>
    </location>
</feature>
<dbReference type="AlphaFoldDB" id="A0AAE1UCI4"/>
<comment type="caution">
    <text evidence="2">The sequence shown here is derived from an EMBL/GenBank/DDBJ whole genome shotgun (WGS) entry which is preliminary data.</text>
</comment>
<gene>
    <name evidence="2" type="ORF">Pmani_014937</name>
</gene>
<feature type="compositionally biased region" description="Basic and acidic residues" evidence="1">
    <location>
        <begin position="249"/>
        <end position="263"/>
    </location>
</feature>